<dbReference type="InterPro" id="IPR004582">
    <property type="entry name" value="Checkpoint_prot_Rad17_Rad24"/>
</dbReference>
<dbReference type="AlphaFoldDB" id="A0AAW0EEQ8"/>
<comment type="caution">
    <text evidence="9">The sequence shown here is derived from an EMBL/GenBank/DDBJ whole genome shotgun (WGS) entry which is preliminary data.</text>
</comment>
<dbReference type="PANTHER" id="PTHR12172:SF0">
    <property type="entry name" value="CELL CYCLE CHECKPOINT PROTEIN RAD17"/>
    <property type="match status" value="1"/>
</dbReference>
<keyword evidence="4" id="KW-0227">DNA damage</keyword>
<evidence type="ECO:0000256" key="1">
    <source>
        <dbReference type="ARBA" id="ARBA00004123"/>
    </source>
</evidence>
<dbReference type="GO" id="GO:0003682">
    <property type="term" value="F:chromatin binding"/>
    <property type="evidence" value="ECO:0007669"/>
    <property type="project" value="TreeGrafter"/>
</dbReference>
<gene>
    <name evidence="9" type="primary">rad17</name>
    <name evidence="9" type="ORF">VNI00_000138</name>
</gene>
<dbReference type="EMBL" id="JAYKXP010000001">
    <property type="protein sequence ID" value="KAK7062650.1"/>
    <property type="molecule type" value="Genomic_DNA"/>
</dbReference>
<dbReference type="Gene3D" id="3.40.50.300">
    <property type="entry name" value="P-loop containing nucleotide triphosphate hydrolases"/>
    <property type="match status" value="1"/>
</dbReference>
<evidence type="ECO:0000313" key="10">
    <source>
        <dbReference type="Proteomes" id="UP001383192"/>
    </source>
</evidence>
<dbReference type="SUPFAM" id="SSF52540">
    <property type="entry name" value="P-loop containing nucleoside triphosphate hydrolases"/>
    <property type="match status" value="1"/>
</dbReference>
<dbReference type="GO" id="GO:0033314">
    <property type="term" value="P:mitotic DNA replication checkpoint signaling"/>
    <property type="evidence" value="ECO:0007669"/>
    <property type="project" value="TreeGrafter"/>
</dbReference>
<keyword evidence="3" id="KW-0547">Nucleotide-binding</keyword>
<sequence>MPPKLSQPSSSAGNSKKNLQTSQRRQKLKVEPLKAAPNNLKRVNPLNAFSNLPSSQPLSSSQISISSSKGKGKAQEVAEVEEVLLVDDFSVSPEGDLNCDGLKMDAELAVHVRKVEDVRRWLNEAFEGGPSGKLRKYRRLLLLSGPAGTAKTSTIRVLSREMGFELVEWRNSMNEESLGVIDQAFSTLSSQREYDNSFSKFEMFLHRATNCHTVFTQGSSSSQSQNTHESRGRRVIFLEDLPNVGHLTIRTRFHAALQAVVSSSHGDFVPIILVVSDPGIRGEAEDERLSSGIWRRDNDGAIDAQSVLPKDVLNGPFNPIAPTLLRKALQALLNTHYTGGKNGRKSPVSPGLLDVVVETANGDIRSAVMALQFACIRLESQSGVKSKSRKRDSKLEARVLMENITRREQGLALFHLIGRVLYNKRKGDAPAPSAQVKDIKKEQEIDKRLEDPPPLPDHLRHHDRRASRVDVDRLYTDSPIDSSLYSLYIHQNYTQFCNDLDHCEGVAEWLSWADSSGGETWYHVNPHRFHLLTLGTLHSLPSPVERRSQKVFKPEFFDFLNKEKDAWEAVRDVKSWIISQGRINGTPTEGVSVNQSDWDIGRWSPQLIATDLGAVLKTKDFRAGDPRAPSAIPPVTHHRFSHLRFVQSGFEGRQVDESDTGPGDESVVDQESGFCVDAQTEVHDGGWLESDDIEDF</sequence>
<dbReference type="GO" id="GO:0005634">
    <property type="term" value="C:nucleus"/>
    <property type="evidence" value="ECO:0007669"/>
    <property type="project" value="UniProtKB-SubCell"/>
</dbReference>
<evidence type="ECO:0000313" key="9">
    <source>
        <dbReference type="EMBL" id="KAK7062650.1"/>
    </source>
</evidence>
<dbReference type="GO" id="GO:0000077">
    <property type="term" value="P:DNA damage checkpoint signaling"/>
    <property type="evidence" value="ECO:0007669"/>
    <property type="project" value="TreeGrafter"/>
</dbReference>
<evidence type="ECO:0000256" key="3">
    <source>
        <dbReference type="ARBA" id="ARBA00022741"/>
    </source>
</evidence>
<feature type="compositionally biased region" description="Polar residues" evidence="8">
    <location>
        <begin position="1"/>
        <end position="23"/>
    </location>
</feature>
<comment type="similarity">
    <text evidence="2">Belongs to the rad17/RAD24 family.</text>
</comment>
<keyword evidence="5" id="KW-0067">ATP-binding</keyword>
<evidence type="ECO:0000256" key="2">
    <source>
        <dbReference type="ARBA" id="ARBA00006168"/>
    </source>
</evidence>
<name>A0AAW0EEQ8_9AGAR</name>
<protein>
    <submittedName>
        <fullName evidence="9">RFC checkpoint protein Rad17</fullName>
    </submittedName>
</protein>
<dbReference type="Proteomes" id="UP001383192">
    <property type="component" value="Unassembled WGS sequence"/>
</dbReference>
<dbReference type="PANTHER" id="PTHR12172">
    <property type="entry name" value="CELL CYCLE CHECKPOINT PROTEIN RAD17"/>
    <property type="match status" value="1"/>
</dbReference>
<dbReference type="GO" id="GO:0006281">
    <property type="term" value="P:DNA repair"/>
    <property type="evidence" value="ECO:0007669"/>
    <property type="project" value="InterPro"/>
</dbReference>
<organism evidence="9 10">
    <name type="scientific">Paramarasmius palmivorus</name>
    <dbReference type="NCBI Taxonomy" id="297713"/>
    <lineage>
        <taxon>Eukaryota</taxon>
        <taxon>Fungi</taxon>
        <taxon>Dikarya</taxon>
        <taxon>Basidiomycota</taxon>
        <taxon>Agaricomycotina</taxon>
        <taxon>Agaricomycetes</taxon>
        <taxon>Agaricomycetidae</taxon>
        <taxon>Agaricales</taxon>
        <taxon>Marasmiineae</taxon>
        <taxon>Marasmiaceae</taxon>
        <taxon>Paramarasmius</taxon>
    </lineage>
</organism>
<comment type="subcellular location">
    <subcellularLocation>
        <location evidence="1">Nucleus</location>
    </subcellularLocation>
</comment>
<keyword evidence="6" id="KW-0539">Nucleus</keyword>
<feature type="compositionally biased region" description="Basic and acidic residues" evidence="8">
    <location>
        <begin position="437"/>
        <end position="451"/>
    </location>
</feature>
<reference evidence="9 10" key="1">
    <citation type="submission" date="2024-01" db="EMBL/GenBank/DDBJ databases">
        <title>A draft genome for a cacao thread blight-causing isolate of Paramarasmius palmivorus.</title>
        <authorList>
            <person name="Baruah I.K."/>
            <person name="Bukari Y."/>
            <person name="Amoako-Attah I."/>
            <person name="Meinhardt L.W."/>
            <person name="Bailey B.A."/>
            <person name="Cohen S.P."/>
        </authorList>
    </citation>
    <scope>NUCLEOTIDE SEQUENCE [LARGE SCALE GENOMIC DNA]</scope>
    <source>
        <strain evidence="9 10">GH-12</strain>
    </source>
</reference>
<evidence type="ECO:0000256" key="8">
    <source>
        <dbReference type="SAM" id="MobiDB-lite"/>
    </source>
</evidence>
<feature type="region of interest" description="Disordered" evidence="8">
    <location>
        <begin position="427"/>
        <end position="464"/>
    </location>
</feature>
<feature type="region of interest" description="Disordered" evidence="8">
    <location>
        <begin position="1"/>
        <end position="71"/>
    </location>
</feature>
<evidence type="ECO:0000256" key="6">
    <source>
        <dbReference type="ARBA" id="ARBA00023242"/>
    </source>
</evidence>
<evidence type="ECO:0000256" key="5">
    <source>
        <dbReference type="ARBA" id="ARBA00022840"/>
    </source>
</evidence>
<dbReference type="InterPro" id="IPR027417">
    <property type="entry name" value="P-loop_NTPase"/>
</dbReference>
<evidence type="ECO:0000256" key="7">
    <source>
        <dbReference type="ARBA" id="ARBA00023306"/>
    </source>
</evidence>
<accession>A0AAW0EEQ8</accession>
<keyword evidence="10" id="KW-1185">Reference proteome</keyword>
<dbReference type="GO" id="GO:0003689">
    <property type="term" value="F:DNA clamp loader activity"/>
    <property type="evidence" value="ECO:0007669"/>
    <property type="project" value="TreeGrafter"/>
</dbReference>
<feature type="compositionally biased region" description="Low complexity" evidence="8">
    <location>
        <begin position="52"/>
        <end position="68"/>
    </location>
</feature>
<dbReference type="GO" id="GO:0005524">
    <property type="term" value="F:ATP binding"/>
    <property type="evidence" value="ECO:0007669"/>
    <property type="project" value="UniProtKB-KW"/>
</dbReference>
<evidence type="ECO:0000256" key="4">
    <source>
        <dbReference type="ARBA" id="ARBA00022763"/>
    </source>
</evidence>
<keyword evidence="7" id="KW-0131">Cell cycle</keyword>
<proteinExistence type="inferred from homology"/>
<dbReference type="Pfam" id="PF03215">
    <property type="entry name" value="Rad17"/>
    <property type="match status" value="1"/>
</dbReference>